<evidence type="ECO:0000259" key="2">
    <source>
        <dbReference type="Pfam" id="PF14303"/>
    </source>
</evidence>
<keyword evidence="4" id="KW-1185">Reference proteome</keyword>
<organism evidence="3 4">
    <name type="scientific">Helianthus annuus</name>
    <name type="common">Common sunflower</name>
    <dbReference type="NCBI Taxonomy" id="4232"/>
    <lineage>
        <taxon>Eukaryota</taxon>
        <taxon>Viridiplantae</taxon>
        <taxon>Streptophyta</taxon>
        <taxon>Embryophyta</taxon>
        <taxon>Tracheophyta</taxon>
        <taxon>Spermatophyta</taxon>
        <taxon>Magnoliopsida</taxon>
        <taxon>eudicotyledons</taxon>
        <taxon>Gunneridae</taxon>
        <taxon>Pentapetalae</taxon>
        <taxon>asterids</taxon>
        <taxon>campanulids</taxon>
        <taxon>Asterales</taxon>
        <taxon>Asteraceae</taxon>
        <taxon>Asteroideae</taxon>
        <taxon>Heliantheae alliance</taxon>
        <taxon>Heliantheae</taxon>
        <taxon>Helianthus</taxon>
    </lineage>
</organism>
<accession>A0A251TZB1</accession>
<name>A0A251TZB1_HELAN</name>
<dbReference type="EMBL" id="CM007898">
    <property type="protein sequence ID" value="OTG15916.1"/>
    <property type="molecule type" value="Genomic_DNA"/>
</dbReference>
<proteinExistence type="predicted"/>
<gene>
    <name evidence="3" type="ORF">HannXRQ_Chr09g0265661</name>
</gene>
<evidence type="ECO:0000313" key="3">
    <source>
        <dbReference type="EMBL" id="OTG15916.1"/>
    </source>
</evidence>
<dbReference type="PANTHER" id="PTHR45023">
    <property type="match status" value="1"/>
</dbReference>
<dbReference type="STRING" id="4232.A0A251TZB1"/>
<dbReference type="Proteomes" id="UP000215914">
    <property type="component" value="Chromosome 9"/>
</dbReference>
<dbReference type="GO" id="GO:0003677">
    <property type="term" value="F:DNA binding"/>
    <property type="evidence" value="ECO:0007669"/>
    <property type="project" value="UniProtKB-KW"/>
</dbReference>
<dbReference type="InterPro" id="IPR029466">
    <property type="entry name" value="NAM-associated_C"/>
</dbReference>
<sequence>MQNPLLMNTCSKKKKRKEGASSNSKRQPWTIADDELLTRGFLHVSNNSVVGNGPKSLDFWKRVLKYYTEGDGSGAERTADNLRSHWHMMKVNVTSFNNIMIRLRAEKGSDLSDDELKTQAHKVYHEEHKAHFIREHVWNLVKDDPKWKKQIDIPEPKRTKTSPSGEYTNSSDVNTCINLNNDVDNIPISVEDYEVDELPSPIGTEKGKGKKVTKGKGVKEVATTIDNMLNKKMDMMEQLNAKMAQMIVLKEKKLAMNEMEILYKDTSQMDPETLEFHRERCAMIREKYGKKK</sequence>
<feature type="compositionally biased region" description="Polar residues" evidence="1">
    <location>
        <begin position="1"/>
        <end position="10"/>
    </location>
</feature>
<feature type="region of interest" description="Disordered" evidence="1">
    <location>
        <begin position="1"/>
        <end position="27"/>
    </location>
</feature>
<dbReference type="OMA" id="HSWKILR"/>
<keyword evidence="3" id="KW-0238">DNA-binding</keyword>
<evidence type="ECO:0000313" key="4">
    <source>
        <dbReference type="Proteomes" id="UP000215914"/>
    </source>
</evidence>
<dbReference type="OrthoDB" id="2507178at2759"/>
<keyword evidence="3" id="KW-0371">Homeobox</keyword>
<feature type="domain" description="No apical meristem-associated C-terminal" evidence="2">
    <location>
        <begin position="131"/>
        <end position="278"/>
    </location>
</feature>
<dbReference type="InParanoid" id="A0A251TZB1"/>
<dbReference type="Pfam" id="PF14303">
    <property type="entry name" value="NAM-associated"/>
    <property type="match status" value="1"/>
</dbReference>
<dbReference type="AlphaFoldDB" id="A0A251TZB1"/>
<dbReference type="PANTHER" id="PTHR45023:SF4">
    <property type="entry name" value="GLYCINE-RICH PROTEIN-RELATED"/>
    <property type="match status" value="1"/>
</dbReference>
<protein>
    <submittedName>
        <fullName evidence="3">Putative homeodomain-like, No apical meristem-associated domain protein</fullName>
    </submittedName>
</protein>
<evidence type="ECO:0000256" key="1">
    <source>
        <dbReference type="SAM" id="MobiDB-lite"/>
    </source>
</evidence>
<reference evidence="4" key="1">
    <citation type="journal article" date="2017" name="Nature">
        <title>The sunflower genome provides insights into oil metabolism, flowering and Asterid evolution.</title>
        <authorList>
            <person name="Badouin H."/>
            <person name="Gouzy J."/>
            <person name="Grassa C.J."/>
            <person name="Murat F."/>
            <person name="Staton S.E."/>
            <person name="Cottret L."/>
            <person name="Lelandais-Briere C."/>
            <person name="Owens G.L."/>
            <person name="Carrere S."/>
            <person name="Mayjonade B."/>
            <person name="Legrand L."/>
            <person name="Gill N."/>
            <person name="Kane N.C."/>
            <person name="Bowers J.E."/>
            <person name="Hubner S."/>
            <person name="Bellec A."/>
            <person name="Berard A."/>
            <person name="Berges H."/>
            <person name="Blanchet N."/>
            <person name="Boniface M.C."/>
            <person name="Brunel D."/>
            <person name="Catrice O."/>
            <person name="Chaidir N."/>
            <person name="Claudel C."/>
            <person name="Donnadieu C."/>
            <person name="Faraut T."/>
            <person name="Fievet G."/>
            <person name="Helmstetter N."/>
            <person name="King M."/>
            <person name="Knapp S.J."/>
            <person name="Lai Z."/>
            <person name="Le Paslier M.C."/>
            <person name="Lippi Y."/>
            <person name="Lorenzon L."/>
            <person name="Mandel J.R."/>
            <person name="Marage G."/>
            <person name="Marchand G."/>
            <person name="Marquand E."/>
            <person name="Bret-Mestries E."/>
            <person name="Morien E."/>
            <person name="Nambeesan S."/>
            <person name="Nguyen T."/>
            <person name="Pegot-Espagnet P."/>
            <person name="Pouilly N."/>
            <person name="Raftis F."/>
            <person name="Sallet E."/>
            <person name="Schiex T."/>
            <person name="Thomas J."/>
            <person name="Vandecasteele C."/>
            <person name="Vares D."/>
            <person name="Vear F."/>
            <person name="Vautrin S."/>
            <person name="Crespi M."/>
            <person name="Mangin B."/>
            <person name="Burke J.M."/>
            <person name="Salse J."/>
            <person name="Munos S."/>
            <person name="Vincourt P."/>
            <person name="Rieseberg L.H."/>
            <person name="Langlade N.B."/>
        </authorList>
    </citation>
    <scope>NUCLEOTIDE SEQUENCE [LARGE SCALE GENOMIC DNA]</scope>
    <source>
        <strain evidence="4">cv. SF193</strain>
    </source>
</reference>